<sequence>MSACSRRMRLITKYHVTTPGENVPAIPRCHKIISNPKYYCTNDFAAIATCVLLQRRRSMQNIVTPCMAGWCIVVLMMVTFVLFDTQTLVERNLLTIRFFENWLSSTIISCTVCVLSFKDCWDRCIYQMHIDPSYDIKYVVLTPCHLYKNCRNMNKVEISRIN</sequence>
<organism evidence="2 3">
    <name type="scientific">Glossina pallidipes</name>
    <name type="common">Tsetse fly</name>
    <dbReference type="NCBI Taxonomy" id="7398"/>
    <lineage>
        <taxon>Eukaryota</taxon>
        <taxon>Metazoa</taxon>
        <taxon>Ecdysozoa</taxon>
        <taxon>Arthropoda</taxon>
        <taxon>Hexapoda</taxon>
        <taxon>Insecta</taxon>
        <taxon>Pterygota</taxon>
        <taxon>Neoptera</taxon>
        <taxon>Endopterygota</taxon>
        <taxon>Diptera</taxon>
        <taxon>Brachycera</taxon>
        <taxon>Muscomorpha</taxon>
        <taxon>Hippoboscoidea</taxon>
        <taxon>Glossinidae</taxon>
        <taxon>Glossina</taxon>
    </lineage>
</organism>
<keyword evidence="3" id="KW-1185">Reference proteome</keyword>
<evidence type="ECO:0000256" key="1">
    <source>
        <dbReference type="SAM" id="Phobius"/>
    </source>
</evidence>
<keyword evidence="1" id="KW-0472">Membrane</keyword>
<keyword evidence="1" id="KW-1133">Transmembrane helix</keyword>
<dbReference type="VEuPathDB" id="VectorBase:GPAI017027"/>
<name>A0A1A9ZJT2_GLOPL</name>
<keyword evidence="1" id="KW-0812">Transmembrane</keyword>
<evidence type="ECO:0000313" key="3">
    <source>
        <dbReference type="Proteomes" id="UP000092445"/>
    </source>
</evidence>
<reference evidence="3" key="1">
    <citation type="submission" date="2014-03" db="EMBL/GenBank/DDBJ databases">
        <authorList>
            <person name="Aksoy S."/>
            <person name="Warren W."/>
            <person name="Wilson R.K."/>
        </authorList>
    </citation>
    <scope>NUCLEOTIDE SEQUENCE [LARGE SCALE GENOMIC DNA]</scope>
    <source>
        <strain evidence="3">IAEA</strain>
    </source>
</reference>
<feature type="transmembrane region" description="Helical" evidence="1">
    <location>
        <begin position="62"/>
        <end position="82"/>
    </location>
</feature>
<proteinExistence type="predicted"/>
<evidence type="ECO:0000313" key="2">
    <source>
        <dbReference type="EnsemblMetazoa" id="GPAI017027-PA"/>
    </source>
</evidence>
<dbReference type="Proteomes" id="UP000092445">
    <property type="component" value="Unassembled WGS sequence"/>
</dbReference>
<feature type="transmembrane region" description="Helical" evidence="1">
    <location>
        <begin position="102"/>
        <end position="121"/>
    </location>
</feature>
<dbReference type="EnsemblMetazoa" id="GPAI017027-RA">
    <property type="protein sequence ID" value="GPAI017027-PA"/>
    <property type="gene ID" value="GPAI017027"/>
</dbReference>
<dbReference type="AlphaFoldDB" id="A0A1A9ZJT2"/>
<reference evidence="2" key="2">
    <citation type="submission" date="2020-05" db="UniProtKB">
        <authorList>
            <consortium name="EnsemblMetazoa"/>
        </authorList>
    </citation>
    <scope>IDENTIFICATION</scope>
    <source>
        <strain evidence="2">IAEA</strain>
    </source>
</reference>
<accession>A0A1A9ZJT2</accession>
<protein>
    <submittedName>
        <fullName evidence="2">Uncharacterized protein</fullName>
    </submittedName>
</protein>